<reference evidence="2" key="1">
    <citation type="journal article" date="2021" name="Nat. Commun.">
        <title>Genetic determinants of endophytism in the Arabidopsis root mycobiome.</title>
        <authorList>
            <person name="Mesny F."/>
            <person name="Miyauchi S."/>
            <person name="Thiergart T."/>
            <person name="Pickel B."/>
            <person name="Atanasova L."/>
            <person name="Karlsson M."/>
            <person name="Huettel B."/>
            <person name="Barry K.W."/>
            <person name="Haridas S."/>
            <person name="Chen C."/>
            <person name="Bauer D."/>
            <person name="Andreopoulos W."/>
            <person name="Pangilinan J."/>
            <person name="LaButti K."/>
            <person name="Riley R."/>
            <person name="Lipzen A."/>
            <person name="Clum A."/>
            <person name="Drula E."/>
            <person name="Henrissat B."/>
            <person name="Kohler A."/>
            <person name="Grigoriev I.V."/>
            <person name="Martin F.M."/>
            <person name="Hacquard S."/>
        </authorList>
    </citation>
    <scope>NUCLEOTIDE SEQUENCE</scope>
    <source>
        <strain evidence="2">MPI-SDFR-AT-0120</strain>
    </source>
</reference>
<evidence type="ECO:0008006" key="4">
    <source>
        <dbReference type="Google" id="ProtNLM"/>
    </source>
</evidence>
<feature type="compositionally biased region" description="Polar residues" evidence="1">
    <location>
        <begin position="1105"/>
        <end position="1124"/>
    </location>
</feature>
<dbReference type="InterPro" id="IPR011009">
    <property type="entry name" value="Kinase-like_dom_sf"/>
</dbReference>
<dbReference type="Proteomes" id="UP000813461">
    <property type="component" value="Unassembled WGS sequence"/>
</dbReference>
<feature type="region of interest" description="Disordered" evidence="1">
    <location>
        <begin position="913"/>
        <end position="943"/>
    </location>
</feature>
<dbReference type="Gene3D" id="1.10.510.10">
    <property type="entry name" value="Transferase(Phosphotransferase) domain 1"/>
    <property type="match status" value="1"/>
</dbReference>
<feature type="region of interest" description="Disordered" evidence="1">
    <location>
        <begin position="1066"/>
        <end position="1361"/>
    </location>
</feature>
<feature type="compositionally biased region" description="Acidic residues" evidence="1">
    <location>
        <begin position="1329"/>
        <end position="1339"/>
    </location>
</feature>
<dbReference type="EMBL" id="JAGMVJ010000009">
    <property type="protein sequence ID" value="KAH7087828.1"/>
    <property type="molecule type" value="Genomic_DNA"/>
</dbReference>
<dbReference type="OrthoDB" id="3793287at2759"/>
<feature type="compositionally biased region" description="Polar residues" evidence="1">
    <location>
        <begin position="1066"/>
        <end position="1092"/>
    </location>
</feature>
<feature type="region of interest" description="Disordered" evidence="1">
    <location>
        <begin position="858"/>
        <end position="898"/>
    </location>
</feature>
<keyword evidence="3" id="KW-1185">Reference proteome</keyword>
<feature type="compositionally biased region" description="Polar residues" evidence="1">
    <location>
        <begin position="1202"/>
        <end position="1212"/>
    </location>
</feature>
<evidence type="ECO:0000256" key="1">
    <source>
        <dbReference type="SAM" id="MobiDB-lite"/>
    </source>
</evidence>
<feature type="compositionally biased region" description="Polar residues" evidence="1">
    <location>
        <begin position="1275"/>
        <end position="1288"/>
    </location>
</feature>
<feature type="compositionally biased region" description="Polar residues" evidence="1">
    <location>
        <begin position="1219"/>
        <end position="1233"/>
    </location>
</feature>
<dbReference type="SUPFAM" id="SSF56112">
    <property type="entry name" value="Protein kinase-like (PK-like)"/>
    <property type="match status" value="1"/>
</dbReference>
<feature type="compositionally biased region" description="Basic and acidic residues" evidence="1">
    <location>
        <begin position="913"/>
        <end position="927"/>
    </location>
</feature>
<gene>
    <name evidence="2" type="ORF">FB567DRAFT_355204</name>
</gene>
<accession>A0A8K0R8C7</accession>
<name>A0A8K0R8C7_9PLEO</name>
<organism evidence="2 3">
    <name type="scientific">Paraphoma chrysanthemicola</name>
    <dbReference type="NCBI Taxonomy" id="798071"/>
    <lineage>
        <taxon>Eukaryota</taxon>
        <taxon>Fungi</taxon>
        <taxon>Dikarya</taxon>
        <taxon>Ascomycota</taxon>
        <taxon>Pezizomycotina</taxon>
        <taxon>Dothideomycetes</taxon>
        <taxon>Pleosporomycetidae</taxon>
        <taxon>Pleosporales</taxon>
        <taxon>Pleosporineae</taxon>
        <taxon>Phaeosphaeriaceae</taxon>
        <taxon>Paraphoma</taxon>
    </lineage>
</organism>
<evidence type="ECO:0000313" key="3">
    <source>
        <dbReference type="Proteomes" id="UP000813461"/>
    </source>
</evidence>
<proteinExistence type="predicted"/>
<comment type="caution">
    <text evidence="2">The sequence shown here is derived from an EMBL/GenBank/DDBJ whole genome shotgun (WGS) entry which is preliminary data.</text>
</comment>
<dbReference type="Gene3D" id="3.30.200.20">
    <property type="entry name" value="Phosphorylase Kinase, domain 1"/>
    <property type="match status" value="1"/>
</dbReference>
<sequence length="1361" mass="150659">MASSAPLGHPTIPETVSANELVAIVTIHDVQGLDVNRDTPYHKAPVRADGAASGIHIYLHRTLGQPYFTIGREPTEHERAKPNHETRDVYLPGPGIGPKQFTLLPIWDSNCWRLQSTSEIVSTTNGVPIQHYNLRTKKNKIHYPHAIHLTQTQVNRVVIRDLQIDIWIMNTVRDLHGPQDFIPAALQANVQDVTGRPEDWARERYMIKEQISSKSHRVLERFNGEAHTAKLFHEEHGGIQRRDREFLMLSKAETETSIVRYIQTAATSTIPAVITSTHEGFASYRALRHRILRAHPGFRFAIAAKMLRRLFSALAYLHYHGIIHGHVSNDSVLLRLEDDKVEDVLLVDYTTANSFTPGAPVPVNDMVADGEAVMRLIDDCCDLWAIRNGPTPDADGEYRLEQITKKAMEDYQTIQRCASDYFERNGNSKTSEKGKKLSKLLEKSGLDWQSARANQEHNLKRRQINVVMKSKLEDMKAEWSKTHDPPRVGEEQYMLLSLGHAYLDGLANPLFFKRWDLTPHQVCARIREYGGDLEHPWQTFKVKVVVQVQHDHDAMNEQDLMSWLAHCGELYPLWREALQASCAQHLHPKGGSISRHAVDDLYNNLQVLGRLPASMVAMFERMRNLDQMRNRVEEIHDVWYHIPSRMFNLTQLQRLASPERLSKTVNEGKVRCENFVEVRGEPKIEGNYAPLSLLTDFARAFGLSLLQDPHLVPVLPTFDPSDFSQTLQGQMVLARRGMLGYGYMVRSGDQCNYANPKDSANFQTPSSFIPTNFGDMRVLPQLPTGVRSHDRPEHWSWFKTAKEYEASADLTKRRILPVRARPEPAGKARGTRATSSPLTPVKEVDESLLGEMLKEREDVRARACPPTKRSADAIPSKPMTPEPKRARSFGSNDKSPRPTAALLDITESFVQRMEEQMKTPPNRDRPGASHPTLPTLPSRATADHLTPSFMKRNSALMSSPPRDPTNFDQSFTVADDTETLEEDWAKVNEMLKYVTAGDENEEPQVQGIFGFRIHHDGEDDDDNATDVGTVVDANSFVGMANSFAGKGKGKAPVSLFDEASDQSMTKSFTSRFAQQNQPSSRSFLAATSSHRTPTAPFKHQRNKLSEVSNASEDLAPTQSWSPVQTHKAAPSSGPFGTPGSAGGSRPTYQPNASSSPNPNVRSGGTTFGTHPPDATVSAPFGYLGFGASSSNKPAARPLNFMGNPQGNPSGISPTPGLSFGSTGNGMQAGSAFNSFYGKPGSHFSPKASPQPKTTPKQRFGNLFTGDQGRSFGSDMPSTQANSFANNPAGSFGGSEYPDTDPCAPTPRNGSPTAGGLFQDDVVDGVPSEQQDEDMPDTDVESWNGDVAGVEDGFSGQGSGSE</sequence>
<feature type="compositionally biased region" description="Polar residues" evidence="1">
    <location>
        <begin position="1146"/>
        <end position="1168"/>
    </location>
</feature>
<protein>
    <recommendedName>
        <fullName evidence="4">Protein kinase domain-containing protein</fullName>
    </recommendedName>
</protein>
<evidence type="ECO:0000313" key="2">
    <source>
        <dbReference type="EMBL" id="KAH7087828.1"/>
    </source>
</evidence>